<comment type="caution">
    <text evidence="7">The sequence shown here is derived from an EMBL/GenBank/DDBJ whole genome shotgun (WGS) entry which is preliminary data.</text>
</comment>
<proteinExistence type="predicted"/>
<evidence type="ECO:0000313" key="8">
    <source>
        <dbReference type="Proteomes" id="UP000286680"/>
    </source>
</evidence>
<evidence type="ECO:0000313" key="7">
    <source>
        <dbReference type="EMBL" id="RUO43480.1"/>
    </source>
</evidence>
<dbReference type="EMBL" id="PIPS01000002">
    <property type="protein sequence ID" value="RUO43480.1"/>
    <property type="molecule type" value="Genomic_DNA"/>
</dbReference>
<keyword evidence="3 5" id="KW-1133">Transmembrane helix</keyword>
<reference evidence="8" key="1">
    <citation type="journal article" date="2018" name="Front. Microbiol.">
        <title>Genome-Based Analysis Reveals the Taxonomy and Diversity of the Family Idiomarinaceae.</title>
        <authorList>
            <person name="Liu Y."/>
            <person name="Lai Q."/>
            <person name="Shao Z."/>
        </authorList>
    </citation>
    <scope>NUCLEOTIDE SEQUENCE [LARGE SCALE GENOMIC DNA]</scope>
    <source>
        <strain evidence="8">SN-14</strain>
    </source>
</reference>
<keyword evidence="2 5" id="KW-0812">Transmembrane</keyword>
<evidence type="ECO:0000256" key="4">
    <source>
        <dbReference type="ARBA" id="ARBA00023136"/>
    </source>
</evidence>
<sequence length="93" mass="10504">MLKKLLIIVPILVIFFIALAFGAQNATEVTVNFLLFKAQLSVAAVAGIFLGVGFFISVIFYFLSTLRWKLRYRRLSKKFSALESRAPESNTKE</sequence>
<protein>
    <submittedName>
        <fullName evidence="7">DUF1049 domain-containing protein</fullName>
    </submittedName>
</protein>
<feature type="domain" description="Lipopolysaccharide assembly protein A" evidence="6">
    <location>
        <begin position="24"/>
        <end position="84"/>
    </location>
</feature>
<dbReference type="Proteomes" id="UP000286680">
    <property type="component" value="Unassembled WGS sequence"/>
</dbReference>
<dbReference type="GO" id="GO:0005886">
    <property type="term" value="C:plasma membrane"/>
    <property type="evidence" value="ECO:0007669"/>
    <property type="project" value="InterPro"/>
</dbReference>
<dbReference type="Pfam" id="PF06305">
    <property type="entry name" value="LapA_dom"/>
    <property type="match status" value="1"/>
</dbReference>
<keyword evidence="8" id="KW-1185">Reference proteome</keyword>
<gene>
    <name evidence="7" type="ORF">CWE23_09050</name>
</gene>
<evidence type="ECO:0000256" key="1">
    <source>
        <dbReference type="ARBA" id="ARBA00022475"/>
    </source>
</evidence>
<organism evidence="7 8">
    <name type="scientific">Idiomarina aquatica</name>
    <dbReference type="NCBI Taxonomy" id="1327752"/>
    <lineage>
        <taxon>Bacteria</taxon>
        <taxon>Pseudomonadati</taxon>
        <taxon>Pseudomonadota</taxon>
        <taxon>Gammaproteobacteria</taxon>
        <taxon>Alteromonadales</taxon>
        <taxon>Idiomarinaceae</taxon>
        <taxon>Idiomarina</taxon>
    </lineage>
</organism>
<feature type="transmembrane region" description="Helical" evidence="5">
    <location>
        <begin position="38"/>
        <end position="63"/>
    </location>
</feature>
<evidence type="ECO:0000259" key="6">
    <source>
        <dbReference type="Pfam" id="PF06305"/>
    </source>
</evidence>
<dbReference type="RefSeq" id="WP_105306461.1">
    <property type="nucleotide sequence ID" value="NZ_PIPS01000002.1"/>
</dbReference>
<keyword evidence="4 5" id="KW-0472">Membrane</keyword>
<evidence type="ECO:0000256" key="3">
    <source>
        <dbReference type="ARBA" id="ARBA00022989"/>
    </source>
</evidence>
<evidence type="ECO:0000256" key="5">
    <source>
        <dbReference type="SAM" id="Phobius"/>
    </source>
</evidence>
<name>A0AA94EG65_9GAMM</name>
<dbReference type="InterPro" id="IPR010445">
    <property type="entry name" value="LapA_dom"/>
</dbReference>
<accession>A0AA94EG65</accession>
<dbReference type="AlphaFoldDB" id="A0AA94EG65"/>
<keyword evidence="1" id="KW-1003">Cell membrane</keyword>
<evidence type="ECO:0000256" key="2">
    <source>
        <dbReference type="ARBA" id="ARBA00022692"/>
    </source>
</evidence>